<protein>
    <submittedName>
        <fullName evidence="6">(pine wood nematode) hypothetical protein</fullName>
    </submittedName>
</protein>
<evidence type="ECO:0000313" key="7">
    <source>
        <dbReference type="EMBL" id="CAG9129623.1"/>
    </source>
</evidence>
<keyword evidence="3" id="KW-0964">Secreted</keyword>
<dbReference type="InterPro" id="IPR026645">
    <property type="entry name" value="Dermatopontin"/>
</dbReference>
<dbReference type="Proteomes" id="UP000659654">
    <property type="component" value="Unassembled WGS sequence"/>
</dbReference>
<dbReference type="EMBL" id="CAJFDI010000006">
    <property type="protein sequence ID" value="CAD5234054.1"/>
    <property type="molecule type" value="Genomic_DNA"/>
</dbReference>
<evidence type="ECO:0000313" key="9">
    <source>
        <dbReference type="Proteomes" id="UP000659654"/>
    </source>
</evidence>
<evidence type="ECO:0000256" key="2">
    <source>
        <dbReference type="ARBA" id="ARBA00008712"/>
    </source>
</evidence>
<keyword evidence="9" id="KW-1185">Reference proteome</keyword>
<name>A0A1I7SLI6_BURXY</name>
<dbReference type="AlphaFoldDB" id="A0A1I7SLI6"/>
<dbReference type="OrthoDB" id="5811572at2759"/>
<accession>A0A1I7SLI6</accession>
<comment type="subcellular location">
    <subcellularLocation>
        <location evidence="1">Secreted</location>
    </subcellularLocation>
</comment>
<keyword evidence="4" id="KW-1015">Disulfide bond</keyword>
<dbReference type="Pfam" id="PF14704">
    <property type="entry name" value="DERM"/>
    <property type="match status" value="1"/>
</dbReference>
<sequence length="404" mass="45436">MTTFQCPNGFYMSKFNSAHDGSERLYKFGCSKFSSKIMSFDEECTTTESASTANGDMYLSCGSDQYTVGVEIIEDVKTGIDSWQLLCCRSDSVKLRIGDCIDTKFINDHRRASSFSSSAQIIRKWQAMSENGDRRWWLQICPVDVQLKKPANVGEIRARRQVPWEWQRGRFPADIQAYNPLFMDQIKRDEEERKKMFENFVQNGQNAPPLFGARIEASPILPPVNNNVLPTFPPLGLPPTIFDFPGTPRSTATPPISAPTYQSERSLVAKSTTTTTTTQSALEALDYYDMYDEHFDKKKHTEGGILRGVSDLLQNLQDGLTLAQVAFPQHDSRNVQVQQTTKPPPTFMFANDEDSLQIGSFVQQMDQRPGPFPRPPASTQPPPQPPKVNAIENMLQMVGLCNGH</sequence>
<dbReference type="eggNOG" id="ENOG502SRTE">
    <property type="taxonomic scope" value="Eukaryota"/>
</dbReference>
<feature type="region of interest" description="Disordered" evidence="5">
    <location>
        <begin position="365"/>
        <end position="386"/>
    </location>
</feature>
<feature type="compositionally biased region" description="Pro residues" evidence="5">
    <location>
        <begin position="370"/>
        <end position="386"/>
    </location>
</feature>
<organism evidence="8 10">
    <name type="scientific">Bursaphelenchus xylophilus</name>
    <name type="common">Pinewood nematode worm</name>
    <name type="synonym">Aphelenchoides xylophilus</name>
    <dbReference type="NCBI Taxonomy" id="6326"/>
    <lineage>
        <taxon>Eukaryota</taxon>
        <taxon>Metazoa</taxon>
        <taxon>Ecdysozoa</taxon>
        <taxon>Nematoda</taxon>
        <taxon>Chromadorea</taxon>
        <taxon>Rhabditida</taxon>
        <taxon>Tylenchina</taxon>
        <taxon>Tylenchomorpha</taxon>
        <taxon>Aphelenchoidea</taxon>
        <taxon>Aphelenchoididae</taxon>
        <taxon>Bursaphelenchus</taxon>
    </lineage>
</organism>
<evidence type="ECO:0000313" key="8">
    <source>
        <dbReference type="Proteomes" id="UP000095284"/>
    </source>
</evidence>
<evidence type="ECO:0000313" key="10">
    <source>
        <dbReference type="WBParaSite" id="BXY_1391900.1"/>
    </source>
</evidence>
<gene>
    <name evidence="6" type="ORF">BXYJ_LOCUS14145</name>
</gene>
<evidence type="ECO:0000256" key="3">
    <source>
        <dbReference type="ARBA" id="ARBA00022525"/>
    </source>
</evidence>
<comment type="similarity">
    <text evidence="2">Belongs to the dermatopontin family.</text>
</comment>
<dbReference type="Proteomes" id="UP000582659">
    <property type="component" value="Unassembled WGS sequence"/>
</dbReference>
<reference evidence="10" key="1">
    <citation type="submission" date="2016-11" db="UniProtKB">
        <authorList>
            <consortium name="WormBaseParasite"/>
        </authorList>
    </citation>
    <scope>IDENTIFICATION</scope>
</reference>
<evidence type="ECO:0000313" key="6">
    <source>
        <dbReference type="EMBL" id="CAD5234054.1"/>
    </source>
</evidence>
<evidence type="ECO:0000256" key="5">
    <source>
        <dbReference type="SAM" id="MobiDB-lite"/>
    </source>
</evidence>
<dbReference type="EMBL" id="CAJFCV020000006">
    <property type="protein sequence ID" value="CAG9129623.1"/>
    <property type="molecule type" value="Genomic_DNA"/>
</dbReference>
<evidence type="ECO:0000256" key="1">
    <source>
        <dbReference type="ARBA" id="ARBA00004613"/>
    </source>
</evidence>
<dbReference type="GO" id="GO:0005576">
    <property type="term" value="C:extracellular region"/>
    <property type="evidence" value="ECO:0007669"/>
    <property type="project" value="UniProtKB-SubCell"/>
</dbReference>
<dbReference type="Proteomes" id="UP000095284">
    <property type="component" value="Unplaced"/>
</dbReference>
<proteinExistence type="inferred from homology"/>
<dbReference type="WBParaSite" id="BXY_1391900.1">
    <property type="protein sequence ID" value="BXY_1391900.1"/>
    <property type="gene ID" value="BXY_1391900"/>
</dbReference>
<reference evidence="7" key="2">
    <citation type="submission" date="2020-08" db="EMBL/GenBank/DDBJ databases">
        <authorList>
            <person name="Kikuchi T."/>
        </authorList>
    </citation>
    <scope>NUCLEOTIDE SEQUENCE</scope>
    <source>
        <strain evidence="6">Ka4C1</strain>
    </source>
</reference>
<evidence type="ECO:0000256" key="4">
    <source>
        <dbReference type="ARBA" id="ARBA00023157"/>
    </source>
</evidence>